<evidence type="ECO:0000313" key="2">
    <source>
        <dbReference type="Proteomes" id="UP000646426"/>
    </source>
</evidence>
<organism evidence="1 2">
    <name type="scientific">Cognatilysobacter bugurensis</name>
    <dbReference type="NCBI Taxonomy" id="543356"/>
    <lineage>
        <taxon>Bacteria</taxon>
        <taxon>Pseudomonadati</taxon>
        <taxon>Pseudomonadota</taxon>
        <taxon>Gammaproteobacteria</taxon>
        <taxon>Lysobacterales</taxon>
        <taxon>Lysobacteraceae</taxon>
        <taxon>Cognatilysobacter</taxon>
    </lineage>
</organism>
<evidence type="ECO:0000313" key="1">
    <source>
        <dbReference type="EMBL" id="GHA69296.1"/>
    </source>
</evidence>
<comment type="caution">
    <text evidence="1">The sequence shown here is derived from an EMBL/GenBank/DDBJ whole genome shotgun (WGS) entry which is preliminary data.</text>
</comment>
<dbReference type="RefSeq" id="WP_189452379.1">
    <property type="nucleotide sequence ID" value="NZ_BMYD01000001.1"/>
</dbReference>
<evidence type="ECO:0008006" key="3">
    <source>
        <dbReference type="Google" id="ProtNLM"/>
    </source>
</evidence>
<proteinExistence type="predicted"/>
<dbReference type="EMBL" id="BMYD01000001">
    <property type="protein sequence ID" value="GHA69296.1"/>
    <property type="molecule type" value="Genomic_DNA"/>
</dbReference>
<gene>
    <name evidence="1" type="ORF">GCM10007067_01530</name>
</gene>
<dbReference type="Pfam" id="PF13783">
    <property type="entry name" value="DUF4177"/>
    <property type="match status" value="1"/>
</dbReference>
<reference evidence="1" key="1">
    <citation type="journal article" date="2014" name="Int. J. Syst. Evol. Microbiol.">
        <title>Complete genome sequence of Corynebacterium casei LMG S-19264T (=DSM 44701T), isolated from a smear-ripened cheese.</title>
        <authorList>
            <consortium name="US DOE Joint Genome Institute (JGI-PGF)"/>
            <person name="Walter F."/>
            <person name="Albersmeier A."/>
            <person name="Kalinowski J."/>
            <person name="Ruckert C."/>
        </authorList>
    </citation>
    <scope>NUCLEOTIDE SEQUENCE</scope>
    <source>
        <strain evidence="1">KCTC 23077</strain>
    </source>
</reference>
<dbReference type="AlphaFoldDB" id="A0A918W674"/>
<name>A0A918W674_9GAMM</name>
<keyword evidence="2" id="KW-1185">Reference proteome</keyword>
<dbReference type="InterPro" id="IPR025234">
    <property type="entry name" value="YjzH-like"/>
</dbReference>
<reference evidence="1" key="2">
    <citation type="submission" date="2020-09" db="EMBL/GenBank/DDBJ databases">
        <authorList>
            <person name="Sun Q."/>
            <person name="Kim S."/>
        </authorList>
    </citation>
    <scope>NUCLEOTIDE SEQUENCE</scope>
    <source>
        <strain evidence="1">KCTC 23077</strain>
    </source>
</reference>
<protein>
    <recommendedName>
        <fullName evidence="3">DUF4177 domain-containing protein</fullName>
    </recommendedName>
</protein>
<dbReference type="Proteomes" id="UP000646426">
    <property type="component" value="Unassembled WGS sequence"/>
</dbReference>
<accession>A0A918W674</accession>
<sequence length="59" mass="6843">MKSKWIYNVVEIRPGFMGRVKPEHIQEELNRQGAQGWELVNIAFSAPTRPCVAVFKKEQ</sequence>